<dbReference type="AlphaFoldDB" id="A0A1N7EHP6"/>
<dbReference type="STRING" id="58117.SAMN05421833_1186"/>
<dbReference type="Proteomes" id="UP000186096">
    <property type="component" value="Unassembled WGS sequence"/>
</dbReference>
<evidence type="ECO:0000313" key="6">
    <source>
        <dbReference type="Proteomes" id="UP000186096"/>
    </source>
</evidence>
<evidence type="ECO:0000259" key="4">
    <source>
        <dbReference type="PROSITE" id="PS50995"/>
    </source>
</evidence>
<dbReference type="InterPro" id="IPR036388">
    <property type="entry name" value="WH-like_DNA-bd_sf"/>
</dbReference>
<keyword evidence="3" id="KW-0804">Transcription</keyword>
<dbReference type="GO" id="GO:0006950">
    <property type="term" value="P:response to stress"/>
    <property type="evidence" value="ECO:0007669"/>
    <property type="project" value="TreeGrafter"/>
</dbReference>
<dbReference type="RefSeq" id="WP_076437996.1">
    <property type="nucleotide sequence ID" value="NZ_FTNI01000018.1"/>
</dbReference>
<feature type="domain" description="HTH marR-type" evidence="4">
    <location>
        <begin position="7"/>
        <end position="140"/>
    </location>
</feature>
<dbReference type="InterPro" id="IPR039422">
    <property type="entry name" value="MarR/SlyA-like"/>
</dbReference>
<accession>A0A1N7EHP6</accession>
<dbReference type="PRINTS" id="PR00598">
    <property type="entry name" value="HTHMARR"/>
</dbReference>
<name>A0A1N7EHP6_9ACTN</name>
<evidence type="ECO:0000256" key="1">
    <source>
        <dbReference type="ARBA" id="ARBA00023015"/>
    </source>
</evidence>
<dbReference type="Gene3D" id="1.10.10.10">
    <property type="entry name" value="Winged helix-like DNA-binding domain superfamily/Winged helix DNA-binding domain"/>
    <property type="match status" value="1"/>
</dbReference>
<evidence type="ECO:0000313" key="5">
    <source>
        <dbReference type="EMBL" id="SIR87529.1"/>
    </source>
</evidence>
<dbReference type="PANTHER" id="PTHR33164">
    <property type="entry name" value="TRANSCRIPTIONAL REGULATOR, MARR FAMILY"/>
    <property type="match status" value="1"/>
</dbReference>
<dbReference type="SUPFAM" id="SSF46785">
    <property type="entry name" value="Winged helix' DNA-binding domain"/>
    <property type="match status" value="1"/>
</dbReference>
<dbReference type="GO" id="GO:0003677">
    <property type="term" value="F:DNA binding"/>
    <property type="evidence" value="ECO:0007669"/>
    <property type="project" value="UniProtKB-KW"/>
</dbReference>
<evidence type="ECO:0000256" key="3">
    <source>
        <dbReference type="ARBA" id="ARBA00023163"/>
    </source>
</evidence>
<reference evidence="6" key="1">
    <citation type="submission" date="2017-01" db="EMBL/GenBank/DDBJ databases">
        <authorList>
            <person name="Varghese N."/>
            <person name="Submissions S."/>
        </authorList>
    </citation>
    <scope>NUCLEOTIDE SEQUENCE [LARGE SCALE GENOMIC DNA]</scope>
    <source>
        <strain evidence="6">ATCC 12950</strain>
    </source>
</reference>
<dbReference type="InterPro" id="IPR000835">
    <property type="entry name" value="HTH_MarR-typ"/>
</dbReference>
<proteinExistence type="predicted"/>
<dbReference type="Pfam" id="PF01047">
    <property type="entry name" value="MarR"/>
    <property type="match status" value="1"/>
</dbReference>
<sequence length="151" mass="16731">MQQEPTPDGLEALLMELVIEIGLQRGDALVPDLAMTLSEGLALLEIWHTGPVPQQHIADRLRLEKSSVSRLVAGLERKGWLVRERDQANRRYYRLMLSEAGRVVVARMSTHLHERHGQVLTRLTGAERSALAVALPALTRALRETTAAAAT</sequence>
<keyword evidence="6" id="KW-1185">Reference proteome</keyword>
<protein>
    <submittedName>
        <fullName evidence="5">DNA-binding transcriptional regulator, MarR family</fullName>
    </submittedName>
</protein>
<evidence type="ECO:0000256" key="2">
    <source>
        <dbReference type="ARBA" id="ARBA00023125"/>
    </source>
</evidence>
<dbReference type="InterPro" id="IPR023187">
    <property type="entry name" value="Tscrpt_reg_MarR-type_CS"/>
</dbReference>
<keyword evidence="2 5" id="KW-0238">DNA-binding</keyword>
<keyword evidence="1" id="KW-0805">Transcription regulation</keyword>
<organism evidence="5 6">
    <name type="scientific">Microbispora rosea</name>
    <dbReference type="NCBI Taxonomy" id="58117"/>
    <lineage>
        <taxon>Bacteria</taxon>
        <taxon>Bacillati</taxon>
        <taxon>Actinomycetota</taxon>
        <taxon>Actinomycetes</taxon>
        <taxon>Streptosporangiales</taxon>
        <taxon>Streptosporangiaceae</taxon>
        <taxon>Microbispora</taxon>
    </lineage>
</organism>
<dbReference type="PROSITE" id="PS50995">
    <property type="entry name" value="HTH_MARR_2"/>
    <property type="match status" value="1"/>
</dbReference>
<dbReference type="EMBL" id="FTNI01000018">
    <property type="protein sequence ID" value="SIR87529.1"/>
    <property type="molecule type" value="Genomic_DNA"/>
</dbReference>
<dbReference type="GO" id="GO:0003700">
    <property type="term" value="F:DNA-binding transcription factor activity"/>
    <property type="evidence" value="ECO:0007669"/>
    <property type="project" value="InterPro"/>
</dbReference>
<dbReference type="InterPro" id="IPR036390">
    <property type="entry name" value="WH_DNA-bd_sf"/>
</dbReference>
<dbReference type="PROSITE" id="PS01117">
    <property type="entry name" value="HTH_MARR_1"/>
    <property type="match status" value="1"/>
</dbReference>
<dbReference type="OrthoDB" id="3177763at2"/>
<dbReference type="PANTHER" id="PTHR33164:SF57">
    <property type="entry name" value="MARR-FAMILY TRANSCRIPTIONAL REGULATOR"/>
    <property type="match status" value="1"/>
</dbReference>
<gene>
    <name evidence="5" type="ORF">SAMN05421833_1186</name>
</gene>
<dbReference type="SMART" id="SM00347">
    <property type="entry name" value="HTH_MARR"/>
    <property type="match status" value="1"/>
</dbReference>